<dbReference type="PANTHER" id="PTHR43386:SF1">
    <property type="entry name" value="D,D-DIPEPTIDE TRANSPORT SYSTEM PERMEASE PROTEIN DDPC-RELATED"/>
    <property type="match status" value="1"/>
</dbReference>
<comment type="subcellular location">
    <subcellularLocation>
        <location evidence="1 7">Cell membrane</location>
        <topology evidence="1 7">Multi-pass membrane protein</topology>
    </subcellularLocation>
</comment>
<dbReference type="PANTHER" id="PTHR43386">
    <property type="entry name" value="OLIGOPEPTIDE TRANSPORT SYSTEM PERMEASE PROTEIN APPC"/>
    <property type="match status" value="1"/>
</dbReference>
<protein>
    <submittedName>
        <fullName evidence="9">ABC transporter permease</fullName>
    </submittedName>
</protein>
<dbReference type="Pfam" id="PF12911">
    <property type="entry name" value="OppC_N"/>
    <property type="match status" value="1"/>
</dbReference>
<keyword evidence="10" id="KW-1185">Reference proteome</keyword>
<dbReference type="InterPro" id="IPR050366">
    <property type="entry name" value="BP-dependent_transpt_permease"/>
</dbReference>
<evidence type="ECO:0000313" key="9">
    <source>
        <dbReference type="EMBL" id="MBK5897731.1"/>
    </source>
</evidence>
<keyword evidence="5 7" id="KW-1133">Transmembrane helix</keyword>
<keyword evidence="4 7" id="KW-0812">Transmembrane</keyword>
<dbReference type="InterPro" id="IPR035906">
    <property type="entry name" value="MetI-like_sf"/>
</dbReference>
<organism evidence="9 10">
    <name type="scientific">Catonella massiliensis</name>
    <dbReference type="NCBI Taxonomy" id="2799636"/>
    <lineage>
        <taxon>Bacteria</taxon>
        <taxon>Bacillati</taxon>
        <taxon>Bacillota</taxon>
        <taxon>Clostridia</taxon>
        <taxon>Lachnospirales</taxon>
        <taxon>Lachnospiraceae</taxon>
        <taxon>Catonella</taxon>
    </lineage>
</organism>
<evidence type="ECO:0000256" key="3">
    <source>
        <dbReference type="ARBA" id="ARBA00022475"/>
    </source>
</evidence>
<feature type="transmembrane region" description="Helical" evidence="7">
    <location>
        <begin position="79"/>
        <end position="102"/>
    </location>
</feature>
<accession>A0ABS1J0Q9</accession>
<dbReference type="PROSITE" id="PS50928">
    <property type="entry name" value="ABC_TM1"/>
    <property type="match status" value="1"/>
</dbReference>
<feature type="domain" description="ABC transmembrane type-1" evidence="8">
    <location>
        <begin position="75"/>
        <end position="264"/>
    </location>
</feature>
<evidence type="ECO:0000256" key="2">
    <source>
        <dbReference type="ARBA" id="ARBA00022448"/>
    </source>
</evidence>
<feature type="transmembrane region" description="Helical" evidence="7">
    <location>
        <begin position="114"/>
        <end position="132"/>
    </location>
</feature>
<dbReference type="CDD" id="cd06261">
    <property type="entry name" value="TM_PBP2"/>
    <property type="match status" value="1"/>
</dbReference>
<reference evidence="9 10" key="1">
    <citation type="submission" date="2021-01" db="EMBL/GenBank/DDBJ databases">
        <title>Isolation and description of Catonella massiliensis sp. nov., a novel Catonella species, isolated from a stable periodontitis subject.</title>
        <authorList>
            <person name="Antezack A."/>
            <person name="Boxberger M."/>
            <person name="La Scola B."/>
            <person name="Monnet-Corti V."/>
        </authorList>
    </citation>
    <scope>NUCLEOTIDE SEQUENCE [LARGE SCALE GENOMIC DNA]</scope>
    <source>
        <strain evidence="9 10">Marseille-Q4567</strain>
    </source>
</reference>
<feature type="transmembrane region" description="Helical" evidence="7">
    <location>
        <begin position="12"/>
        <end position="36"/>
    </location>
</feature>
<keyword evidence="6 7" id="KW-0472">Membrane</keyword>
<dbReference type="InterPro" id="IPR025966">
    <property type="entry name" value="OppC_N"/>
</dbReference>
<name>A0ABS1J0Q9_9FIRM</name>
<feature type="transmembrane region" description="Helical" evidence="7">
    <location>
        <begin position="138"/>
        <end position="157"/>
    </location>
</feature>
<comment type="caution">
    <text evidence="9">The sequence shown here is derived from an EMBL/GenBank/DDBJ whole genome shotgun (WGS) entry which is preliminary data.</text>
</comment>
<keyword evidence="2 7" id="KW-0813">Transport</keyword>
<dbReference type="RefSeq" id="WP_208429197.1">
    <property type="nucleotide sequence ID" value="NZ_JAEPRJ010000001.1"/>
</dbReference>
<feature type="transmembrane region" description="Helical" evidence="7">
    <location>
        <begin position="212"/>
        <end position="232"/>
    </location>
</feature>
<evidence type="ECO:0000256" key="7">
    <source>
        <dbReference type="RuleBase" id="RU363032"/>
    </source>
</evidence>
<dbReference type="InterPro" id="IPR000515">
    <property type="entry name" value="MetI-like"/>
</dbReference>
<feature type="transmembrane region" description="Helical" evidence="7">
    <location>
        <begin position="244"/>
        <end position="264"/>
    </location>
</feature>
<gene>
    <name evidence="9" type="ORF">JJN12_08075</name>
</gene>
<evidence type="ECO:0000313" key="10">
    <source>
        <dbReference type="Proteomes" id="UP000604730"/>
    </source>
</evidence>
<comment type="similarity">
    <text evidence="7">Belongs to the binding-protein-dependent transport system permease family.</text>
</comment>
<keyword evidence="3" id="KW-1003">Cell membrane</keyword>
<dbReference type="Proteomes" id="UP000604730">
    <property type="component" value="Unassembled WGS sequence"/>
</dbReference>
<evidence type="ECO:0000259" key="8">
    <source>
        <dbReference type="PROSITE" id="PS50928"/>
    </source>
</evidence>
<evidence type="ECO:0000256" key="1">
    <source>
        <dbReference type="ARBA" id="ARBA00004651"/>
    </source>
</evidence>
<evidence type="ECO:0000256" key="4">
    <source>
        <dbReference type="ARBA" id="ARBA00022692"/>
    </source>
</evidence>
<proteinExistence type="inferred from homology"/>
<dbReference type="Pfam" id="PF00528">
    <property type="entry name" value="BPD_transp_1"/>
    <property type="match status" value="1"/>
</dbReference>
<dbReference type="SUPFAM" id="SSF161098">
    <property type="entry name" value="MetI-like"/>
    <property type="match status" value="1"/>
</dbReference>
<evidence type="ECO:0000256" key="5">
    <source>
        <dbReference type="ARBA" id="ARBA00022989"/>
    </source>
</evidence>
<sequence length="279" mass="30644">MNSKFIRLVKSRPLLIMCSIVILIFIIMAVFADFIAPYSPTATDFSNPMSAPSAEHIFGTDRLSRDIFSRMIHGLRMSLFIGLIPPSINLVLGALLGMLAGLSNKWIDMIIMRLVDIALSYPFMILAMAIIYNLGPGMMTMMFALVVLGWASSARIIRAQTKMIANETYVDAAKSMGLSRFSVMKAHILPNIRSTLIVIYTMEIPESILAEAGLSFLGFGAQAPMTSLGVMVSDGRSYVFDAPWMSIAPGIFILLLSLSFNFLGDELRDYFGLKGGSKL</sequence>
<dbReference type="EMBL" id="JAEPRJ010000001">
    <property type="protein sequence ID" value="MBK5897731.1"/>
    <property type="molecule type" value="Genomic_DNA"/>
</dbReference>
<dbReference type="Gene3D" id="1.10.3720.10">
    <property type="entry name" value="MetI-like"/>
    <property type="match status" value="1"/>
</dbReference>
<evidence type="ECO:0000256" key="6">
    <source>
        <dbReference type="ARBA" id="ARBA00023136"/>
    </source>
</evidence>